<keyword evidence="2" id="KW-0285">Flavoprotein</keyword>
<dbReference type="PRINTS" id="PR00420">
    <property type="entry name" value="RNGMNOXGNASE"/>
</dbReference>
<dbReference type="Gene3D" id="3.50.50.60">
    <property type="entry name" value="FAD/NAD(P)-binding domain"/>
    <property type="match status" value="1"/>
</dbReference>
<dbReference type="InterPro" id="IPR002938">
    <property type="entry name" value="FAD-bd"/>
</dbReference>
<proteinExistence type="predicted"/>
<protein>
    <submittedName>
        <fullName evidence="5">3-(3-hydroxy-phenyl)propionate hydroxylase</fullName>
        <ecNumber evidence="5">1.14.13.127</ecNumber>
    </submittedName>
</protein>
<keyword evidence="5" id="KW-0560">Oxidoreductase</keyword>
<sequence length="565" mass="63368">MELTFEEYFPYTHHAARVPELMDGCDTQRHSVVIAGGGPTGLALALGLANHGVASVVLESDDTVCSGSRAGAFTRRTLEILEQLGVIDEVMRTGHAWSTGWTYYRDREVFRLQMPHDDSQKHPPAISHLQNYIEQCLVDAAKRRSDLIDLRWQSRVDEVKQLGDGVRLQVQTPQGNYALETDWLVACDGGRSTVRELLDLRLQGHRHEGRYVIIDIRIDTEGLPVGRRCWFDPPSKPGGTLLMYKKPGGMLRFDYQLQDDDDEVEEMKPERVFAQVNRHLEMMGIRKEWKPVWMSLYRASAMTLERYWHDRVLFAGDAAHLVPIFGVRGMNSAIDDAHNLAWKLAFVVRGIAAPPLLETYSSERVYAARENHRFASKSAEFMAPPTPAARLMRNAVLSLCEKDPWFSSLLNPRQHSAIPLVTSALNIPADAADVFSRGPRPGDILLECPLEFNGKPGHLTDLLKPQFTVLYFSEGESLPTDWADTVAELSSRVPLQAYAIARKNLENASTAVDVSGRLFAMYDAVPGTVYLVRPDGHVMGRWKSPAPSVIKQALERVVQAEMETV</sequence>
<name>A0ABV2Q9J8_9BURK</name>
<dbReference type="Gene3D" id="3.40.30.120">
    <property type="match status" value="1"/>
</dbReference>
<keyword evidence="3" id="KW-0274">FAD</keyword>
<organism evidence="5 6">
    <name type="scientific">Ottowia thiooxydans</name>
    <dbReference type="NCBI Taxonomy" id="219182"/>
    <lineage>
        <taxon>Bacteria</taxon>
        <taxon>Pseudomonadati</taxon>
        <taxon>Pseudomonadota</taxon>
        <taxon>Betaproteobacteria</taxon>
        <taxon>Burkholderiales</taxon>
        <taxon>Comamonadaceae</taxon>
        <taxon>Ottowia</taxon>
    </lineage>
</organism>
<comment type="cofactor">
    <cofactor evidence="1">
        <name>FAD</name>
        <dbReference type="ChEBI" id="CHEBI:57692"/>
    </cofactor>
</comment>
<dbReference type="Gene3D" id="3.30.70.2450">
    <property type="match status" value="1"/>
</dbReference>
<keyword evidence="6" id="KW-1185">Reference proteome</keyword>
<dbReference type="Proteomes" id="UP001549320">
    <property type="component" value="Unassembled WGS sequence"/>
</dbReference>
<dbReference type="InterPro" id="IPR036188">
    <property type="entry name" value="FAD/NAD-bd_sf"/>
</dbReference>
<comment type="caution">
    <text evidence="5">The sequence shown here is derived from an EMBL/GenBank/DDBJ whole genome shotgun (WGS) entry which is preliminary data.</text>
</comment>
<dbReference type="InterPro" id="IPR050641">
    <property type="entry name" value="RIFMO-like"/>
</dbReference>
<evidence type="ECO:0000256" key="1">
    <source>
        <dbReference type="ARBA" id="ARBA00001974"/>
    </source>
</evidence>
<gene>
    <name evidence="5" type="ORF">ABIE13_002822</name>
</gene>
<dbReference type="NCBIfam" id="NF006002">
    <property type="entry name" value="PRK08132.1"/>
    <property type="match status" value="1"/>
</dbReference>
<feature type="domain" description="FAD-binding" evidence="4">
    <location>
        <begin position="31"/>
        <end position="374"/>
    </location>
</feature>
<dbReference type="PANTHER" id="PTHR43004:SF19">
    <property type="entry name" value="BINDING MONOOXYGENASE, PUTATIVE (JCVI)-RELATED"/>
    <property type="match status" value="1"/>
</dbReference>
<evidence type="ECO:0000259" key="4">
    <source>
        <dbReference type="Pfam" id="PF01494"/>
    </source>
</evidence>
<dbReference type="Pfam" id="PF01494">
    <property type="entry name" value="FAD_binding_3"/>
    <property type="match status" value="1"/>
</dbReference>
<dbReference type="EC" id="1.14.13.127" evidence="5"/>
<evidence type="ECO:0000313" key="6">
    <source>
        <dbReference type="Proteomes" id="UP001549320"/>
    </source>
</evidence>
<dbReference type="EMBL" id="JBEPSH010000005">
    <property type="protein sequence ID" value="MET4577711.1"/>
    <property type="molecule type" value="Genomic_DNA"/>
</dbReference>
<evidence type="ECO:0000256" key="2">
    <source>
        <dbReference type="ARBA" id="ARBA00022630"/>
    </source>
</evidence>
<dbReference type="PANTHER" id="PTHR43004">
    <property type="entry name" value="TRK SYSTEM POTASSIUM UPTAKE PROTEIN"/>
    <property type="match status" value="1"/>
</dbReference>
<dbReference type="GO" id="GO:0008688">
    <property type="term" value="F:3-(3-hydroxyphenyl)propionate hydroxylase activity"/>
    <property type="evidence" value="ECO:0007669"/>
    <property type="project" value="UniProtKB-EC"/>
</dbReference>
<dbReference type="SUPFAM" id="SSF51905">
    <property type="entry name" value="FAD/NAD(P)-binding domain"/>
    <property type="match status" value="1"/>
</dbReference>
<evidence type="ECO:0000256" key="3">
    <source>
        <dbReference type="ARBA" id="ARBA00022827"/>
    </source>
</evidence>
<evidence type="ECO:0000313" key="5">
    <source>
        <dbReference type="EMBL" id="MET4577711.1"/>
    </source>
</evidence>
<dbReference type="RefSeq" id="WP_354444319.1">
    <property type="nucleotide sequence ID" value="NZ_JBEPSH010000005.1"/>
</dbReference>
<reference evidence="5 6" key="1">
    <citation type="submission" date="2024-06" db="EMBL/GenBank/DDBJ databases">
        <title>Sorghum-associated microbial communities from plants grown in Nebraska, USA.</title>
        <authorList>
            <person name="Schachtman D."/>
        </authorList>
    </citation>
    <scope>NUCLEOTIDE SEQUENCE [LARGE SCALE GENOMIC DNA]</scope>
    <source>
        <strain evidence="5 6">2709</strain>
    </source>
</reference>
<accession>A0ABV2Q9J8</accession>